<feature type="transmembrane region" description="Helical" evidence="1">
    <location>
        <begin position="209"/>
        <end position="228"/>
    </location>
</feature>
<sequence>MGFLDSISIPTRWLCLAVVYHAVFIPDVALIFRFTATTLSDAAASHFLIVSTVLAVFESTLLQLLHILAHPVTISEHFLYRKQLLIGLLAVTSVLNAAFLVLLLLTQRDDGLYSDLIKLICTYTSPFYPVNHPSPPALVKAPMLLLSALSNTPLHQRTDNAQQDVTRIWDFVHSTGKILPRTALYLTMLTQLGLFATGTFLLRRHGLQVVWWTAALLLWTEFVFYLWVRTRLLSVTKRYCVEMTNRGGGRRKERWMVSAPTWLTLLAALASTGVASAGVLFDWRWFFFLAQFAFLKAALMWAIAFPLLSHSLHEEWDRADERVGRSRRVGVSIESVATRGAHASVIMVLPRAKVSSTKATTTDSSVDGIYVSREDRNRDDNYTMTNYAVASCSSNYFVKDSTDLTVHVVD</sequence>
<feature type="transmembrane region" description="Helical" evidence="1">
    <location>
        <begin position="183"/>
        <end position="203"/>
    </location>
</feature>
<gene>
    <name evidence="2" type="ORF">AAE3_LOCUS933</name>
</gene>
<proteinExistence type="predicted"/>
<feature type="transmembrane region" description="Helical" evidence="1">
    <location>
        <begin position="255"/>
        <end position="279"/>
    </location>
</feature>
<dbReference type="OrthoDB" id="10595810at2759"/>
<dbReference type="EMBL" id="CACVBS010000002">
    <property type="protein sequence ID" value="CAA7258611.1"/>
    <property type="molecule type" value="Genomic_DNA"/>
</dbReference>
<keyword evidence="1" id="KW-0472">Membrane</keyword>
<comment type="caution">
    <text evidence="2">The sequence shown here is derived from an EMBL/GenBank/DDBJ whole genome shotgun (WGS) entry which is preliminary data.</text>
</comment>
<name>A0A8S0W639_CYCAE</name>
<feature type="transmembrane region" description="Helical" evidence="1">
    <location>
        <begin position="84"/>
        <end position="105"/>
    </location>
</feature>
<organism evidence="2 3">
    <name type="scientific">Cyclocybe aegerita</name>
    <name type="common">Black poplar mushroom</name>
    <name type="synonym">Agrocybe aegerita</name>
    <dbReference type="NCBI Taxonomy" id="1973307"/>
    <lineage>
        <taxon>Eukaryota</taxon>
        <taxon>Fungi</taxon>
        <taxon>Dikarya</taxon>
        <taxon>Basidiomycota</taxon>
        <taxon>Agaricomycotina</taxon>
        <taxon>Agaricomycetes</taxon>
        <taxon>Agaricomycetidae</taxon>
        <taxon>Agaricales</taxon>
        <taxon>Agaricineae</taxon>
        <taxon>Bolbitiaceae</taxon>
        <taxon>Cyclocybe</taxon>
    </lineage>
</organism>
<feature type="transmembrane region" description="Helical" evidence="1">
    <location>
        <begin position="285"/>
        <end position="308"/>
    </location>
</feature>
<evidence type="ECO:0000313" key="2">
    <source>
        <dbReference type="EMBL" id="CAA7258611.1"/>
    </source>
</evidence>
<evidence type="ECO:0000256" key="1">
    <source>
        <dbReference type="SAM" id="Phobius"/>
    </source>
</evidence>
<reference evidence="2 3" key="1">
    <citation type="submission" date="2020-01" db="EMBL/GenBank/DDBJ databases">
        <authorList>
            <person name="Gupta K D."/>
        </authorList>
    </citation>
    <scope>NUCLEOTIDE SEQUENCE [LARGE SCALE GENOMIC DNA]</scope>
</reference>
<feature type="transmembrane region" description="Helical" evidence="1">
    <location>
        <begin position="12"/>
        <end position="35"/>
    </location>
</feature>
<keyword evidence="1" id="KW-0812">Transmembrane</keyword>
<keyword evidence="1" id="KW-1133">Transmembrane helix</keyword>
<dbReference type="Proteomes" id="UP000467700">
    <property type="component" value="Unassembled WGS sequence"/>
</dbReference>
<feature type="transmembrane region" description="Helical" evidence="1">
    <location>
        <begin position="47"/>
        <end position="69"/>
    </location>
</feature>
<protein>
    <submittedName>
        <fullName evidence="2">Uncharacterized protein</fullName>
    </submittedName>
</protein>
<evidence type="ECO:0000313" key="3">
    <source>
        <dbReference type="Proteomes" id="UP000467700"/>
    </source>
</evidence>
<dbReference type="AlphaFoldDB" id="A0A8S0W639"/>
<accession>A0A8S0W639</accession>
<keyword evidence="3" id="KW-1185">Reference proteome</keyword>